<dbReference type="PIRSF" id="PIRSF000032">
    <property type="entry name" value="Cytochrome_b6"/>
    <property type="match status" value="1"/>
</dbReference>
<keyword evidence="1" id="KW-0472">Membrane</keyword>
<sequence length="212" mass="24087">MNGAEGFVRDFVRHLFPRVVLERNLRLTYTFCLGGLAFTCFLVLLCSGVLLLFYYQPSTATAWESILYLESQVPGGAFLRNLHRLSSHGFLVLLFLHTLRVVLTGAFRRPRELNWIIGMVLLCLSLFAGYTGYLLPMDQLALWATQTGMQLLLSLPGGELAHRFLVPDEVGQPLSLVRFYVLHIAVLPMLILGLSMLHFYRIRRDKGVLPYL</sequence>
<dbReference type="InterPro" id="IPR016174">
    <property type="entry name" value="Di-haem_cyt_TM"/>
</dbReference>
<proteinExistence type="predicted"/>
<dbReference type="InterPro" id="IPR005797">
    <property type="entry name" value="Cyt_b/b6_N"/>
</dbReference>
<dbReference type="Gene3D" id="1.20.810.10">
    <property type="entry name" value="Cytochrome Bc1 Complex, Chain C"/>
    <property type="match status" value="1"/>
</dbReference>
<evidence type="ECO:0000313" key="3">
    <source>
        <dbReference type="EMBL" id="BCR06082.1"/>
    </source>
</evidence>
<reference evidence="3 4" key="1">
    <citation type="journal article" date="2016" name="C (Basel)">
        <title>Selective Growth of and Electricity Production by Marine Exoelectrogenic Bacteria in Self-Aggregated Hydrogel of Microbially Reduced Graphene Oxide.</title>
        <authorList>
            <person name="Yoshida N."/>
            <person name="Goto Y."/>
            <person name="Miyata Y."/>
        </authorList>
    </citation>
    <scope>NUCLEOTIDE SEQUENCE [LARGE SCALE GENOMIC DNA]</scope>
    <source>
        <strain evidence="3 4">NIT-T3</strain>
    </source>
</reference>
<dbReference type="EMBL" id="AP024355">
    <property type="protein sequence ID" value="BCR06082.1"/>
    <property type="molecule type" value="Genomic_DNA"/>
</dbReference>
<feature type="transmembrane region" description="Helical" evidence="1">
    <location>
        <begin position="27"/>
        <end position="55"/>
    </location>
</feature>
<evidence type="ECO:0000256" key="1">
    <source>
        <dbReference type="SAM" id="Phobius"/>
    </source>
</evidence>
<feature type="transmembrane region" description="Helical" evidence="1">
    <location>
        <begin position="85"/>
        <end position="103"/>
    </location>
</feature>
<protein>
    <submittedName>
        <fullName evidence="3">Cytochrome b6</fullName>
    </submittedName>
</protein>
<dbReference type="SUPFAM" id="SSF81342">
    <property type="entry name" value="Transmembrane di-heme cytochromes"/>
    <property type="match status" value="1"/>
</dbReference>
<keyword evidence="4" id="KW-1185">Reference proteome</keyword>
<accession>A0ABM8HVY3</accession>
<reference evidence="3 4" key="2">
    <citation type="journal article" date="2021" name="Int. J. Syst. Evol. Microbiol.">
        <title>Isolation and Polyphasic Characterization of Desulfuromonas versatilis sp. Nov., an Electrogenic Bacteria Capable of Versatile Metabolism Isolated from a Graphene Oxide-Reducing Enrichment Culture.</title>
        <authorList>
            <person name="Xie L."/>
            <person name="Yoshida N."/>
            <person name="Ishii S."/>
            <person name="Meng L."/>
        </authorList>
    </citation>
    <scope>NUCLEOTIDE SEQUENCE [LARGE SCALE GENOMIC DNA]</scope>
    <source>
        <strain evidence="3 4">NIT-T3</strain>
    </source>
</reference>
<dbReference type="PANTHER" id="PTHR19271">
    <property type="entry name" value="CYTOCHROME B"/>
    <property type="match status" value="1"/>
</dbReference>
<organism evidence="3 4">
    <name type="scientific">Desulfuromonas versatilis</name>
    <dbReference type="NCBI Taxonomy" id="2802975"/>
    <lineage>
        <taxon>Bacteria</taxon>
        <taxon>Pseudomonadati</taxon>
        <taxon>Thermodesulfobacteriota</taxon>
        <taxon>Desulfuromonadia</taxon>
        <taxon>Desulfuromonadales</taxon>
        <taxon>Desulfuromonadaceae</taxon>
        <taxon>Desulfuromonas</taxon>
    </lineage>
</organism>
<dbReference type="RefSeq" id="WP_221249462.1">
    <property type="nucleotide sequence ID" value="NZ_AP024355.1"/>
</dbReference>
<dbReference type="PROSITE" id="PS51002">
    <property type="entry name" value="CYTB_NTER"/>
    <property type="match status" value="1"/>
</dbReference>
<feature type="transmembrane region" description="Helical" evidence="1">
    <location>
        <begin position="115"/>
        <end position="135"/>
    </location>
</feature>
<evidence type="ECO:0000313" key="4">
    <source>
        <dbReference type="Proteomes" id="UP001319827"/>
    </source>
</evidence>
<evidence type="ECO:0000259" key="2">
    <source>
        <dbReference type="PROSITE" id="PS51002"/>
    </source>
</evidence>
<gene>
    <name evidence="3" type="ORF">DESUT3_31510</name>
</gene>
<dbReference type="Pfam" id="PF13631">
    <property type="entry name" value="Cytochrom_B_N_2"/>
    <property type="match status" value="1"/>
</dbReference>
<dbReference type="PANTHER" id="PTHR19271:SF16">
    <property type="entry name" value="CYTOCHROME B"/>
    <property type="match status" value="1"/>
</dbReference>
<dbReference type="Proteomes" id="UP001319827">
    <property type="component" value="Chromosome"/>
</dbReference>
<name>A0ABM8HVY3_9BACT</name>
<feature type="domain" description="Cytochrome b/b6 N-terminal region profile" evidence="2">
    <location>
        <begin position="1"/>
        <end position="211"/>
    </location>
</feature>
<dbReference type="InterPro" id="IPR027387">
    <property type="entry name" value="Cytb/b6-like_sf"/>
</dbReference>
<keyword evidence="1" id="KW-1133">Transmembrane helix</keyword>
<feature type="transmembrane region" description="Helical" evidence="1">
    <location>
        <begin position="180"/>
        <end position="200"/>
    </location>
</feature>
<keyword evidence="1" id="KW-0812">Transmembrane</keyword>